<reference evidence="1 2" key="1">
    <citation type="journal article" date="2017" name="Environ. Microbiol.">
        <title>Decay of the glycolytic pathway and adaptation to intranuclear parasitism within Enterocytozoonidae microsporidia.</title>
        <authorList>
            <person name="Wiredu Boakye D."/>
            <person name="Jaroenlak P."/>
            <person name="Prachumwat A."/>
            <person name="Williams T.A."/>
            <person name="Bateman K.S."/>
            <person name="Itsathitphaisarn O."/>
            <person name="Sritunyalucksana K."/>
            <person name="Paszkiewicz K.H."/>
            <person name="Moore K.A."/>
            <person name="Stentiford G.D."/>
            <person name="Williams B.A."/>
        </authorList>
    </citation>
    <scope>NUCLEOTIDE SEQUENCE [LARGE SCALE GENOMIC DNA]</scope>
    <source>
        <strain evidence="1 2">TH1</strain>
    </source>
</reference>
<organism evidence="1 2">
    <name type="scientific">Ecytonucleospora hepatopenaei</name>
    <dbReference type="NCBI Taxonomy" id="646526"/>
    <lineage>
        <taxon>Eukaryota</taxon>
        <taxon>Fungi</taxon>
        <taxon>Fungi incertae sedis</taxon>
        <taxon>Microsporidia</taxon>
        <taxon>Enterocytozoonidae</taxon>
        <taxon>Ecytonucleospora</taxon>
    </lineage>
</organism>
<evidence type="ECO:0000313" key="2">
    <source>
        <dbReference type="Proteomes" id="UP000192758"/>
    </source>
</evidence>
<comment type="caution">
    <text evidence="1">The sequence shown here is derived from an EMBL/GenBank/DDBJ whole genome shotgun (WGS) entry which is preliminary data.</text>
</comment>
<keyword evidence="2" id="KW-1185">Reference proteome</keyword>
<gene>
    <name evidence="1" type="ORF">EHP00_411</name>
</gene>
<sequence>MIFGSKFFLKLKGSFFKYNLIKMEEKILKMPFLEFYYFKYALETKTSSESEIFYTDNKQMSYNVNGNIFSLHEIFLFSNKIHKLLSDETFSEIVTSCGKNEPVENSERIVKLVNLGMISPKCITIDKNVKLEVNVHTIDFLIDEELIEPKDLIEYNLSEKQMESVAHKFKLKGRLYKKMHGYLSKEYNENKNYHLFKSVLFKTYKIPEEIIEQYECKVCSSLTKNQSTKLPLVKKLKIKVNEIETHDQWLNCGIKSHIFKYLQKQNLENVLVLSEKIKTESFFNRDKFLRILANGILNNIEFDKACCFLKNMFDCFGIKELRSLQKNVITFIKRNKLSNHEIKEIQWFYQQFINIKDVVIKQNNCLLLSQIDIMCKNNKIEVTYGNLKQKND</sequence>
<dbReference type="VEuPathDB" id="MicrosporidiaDB:EHP00_411"/>
<proteinExistence type="predicted"/>
<evidence type="ECO:0000313" key="1">
    <source>
        <dbReference type="EMBL" id="OQS55871.1"/>
    </source>
</evidence>
<dbReference type="AlphaFoldDB" id="A0A1W0E9F3"/>
<dbReference type="EMBL" id="MNPJ01000001">
    <property type="protein sequence ID" value="OQS55871.1"/>
    <property type="molecule type" value="Genomic_DNA"/>
</dbReference>
<protein>
    <submittedName>
        <fullName evidence="1">Uncharacterized protein</fullName>
    </submittedName>
</protein>
<dbReference type="Proteomes" id="UP000192758">
    <property type="component" value="Unassembled WGS sequence"/>
</dbReference>
<name>A0A1W0E9F3_9MICR</name>
<accession>A0A1W0E9F3</accession>